<evidence type="ECO:0000256" key="3">
    <source>
        <dbReference type="ARBA" id="ARBA00023602"/>
    </source>
</evidence>
<feature type="region of interest" description="Disordered" evidence="4">
    <location>
        <begin position="1"/>
        <end position="20"/>
    </location>
</feature>
<dbReference type="GO" id="GO:0005829">
    <property type="term" value="C:cytosol"/>
    <property type="evidence" value="ECO:0007669"/>
    <property type="project" value="TreeGrafter"/>
</dbReference>
<dbReference type="PANTHER" id="PTHR46035:SF1">
    <property type="entry name" value="TETRATRICOPEPTIDE REPEAT PROTEIN 4"/>
    <property type="match status" value="1"/>
</dbReference>
<dbReference type="GO" id="GO:0051879">
    <property type="term" value="F:Hsp90 protein binding"/>
    <property type="evidence" value="ECO:0007669"/>
    <property type="project" value="InterPro"/>
</dbReference>
<dbReference type="Gene3D" id="1.25.40.10">
    <property type="entry name" value="Tetratricopeptide repeat domain"/>
    <property type="match status" value="1"/>
</dbReference>
<evidence type="ECO:0000256" key="2">
    <source>
        <dbReference type="ARBA" id="ARBA00022803"/>
    </source>
</evidence>
<dbReference type="Proteomes" id="UP000077154">
    <property type="component" value="Unassembled WGS sequence"/>
</dbReference>
<dbReference type="SMART" id="SM00028">
    <property type="entry name" value="TPR"/>
    <property type="match status" value="3"/>
</dbReference>
<dbReference type="InterPro" id="IPR019734">
    <property type="entry name" value="TPR_rpt"/>
</dbReference>
<dbReference type="eggNOG" id="KOG0551">
    <property type="taxonomic scope" value="Eukaryota"/>
</dbReference>
<evidence type="ECO:0000256" key="1">
    <source>
        <dbReference type="ARBA" id="ARBA00022737"/>
    </source>
</evidence>
<keyword evidence="2" id="KW-0802">TPR repeat</keyword>
<dbReference type="GO" id="GO:0030544">
    <property type="term" value="F:Hsp70 protein binding"/>
    <property type="evidence" value="ECO:0007669"/>
    <property type="project" value="TreeGrafter"/>
</dbReference>
<dbReference type="SUPFAM" id="SSF48452">
    <property type="entry name" value="TPR-like"/>
    <property type="match status" value="1"/>
</dbReference>
<protein>
    <recommendedName>
        <fullName evidence="5">Cns1/TTC4 wheel domain-containing protein</fullName>
    </recommendedName>
</protein>
<dbReference type="AlphaFoldDB" id="A0A177AHM0"/>
<sequence>MGFIEENEVVDHPAPSEPTPDMIADAIMSYSMADPAATNPASSTTMPQLPPSMDAYRNLSSADILADLNKTPLFMTELEDNDELEAFKALAYEGTPSEVAQNFKEQGNDVFKLRSWADAKEFYSKAITVLQAEQRKRAQEKTLQEGLPQADKSAPRTLSAEDEAEIKEQLKLLEACLGNRSACHVQLKNYRSATLDCAQVIRINPKNIKAFYRSGVALLALSKIREADDTCAHGLALDPEHKDLKLLAQQIIEKAEIVDAKRQKEEAAALRVKQEAYVLKAALKARGIRMRNTEQPPEMEDAKVRLVPDLVDPTSSLVFPTVLLYPLVLQSDFIKEFGETETVGERLGYILAEQAPWDSQHEYTPRGVECYVETMTGGLIKVGPKVTLLKLLTSGSVEVVDEVVRVFVVPKLKAAEWVADFKMKKAAEKKT</sequence>
<dbReference type="PANTHER" id="PTHR46035">
    <property type="entry name" value="TETRATRICOPEPTIDE REPEAT PROTEIN 4"/>
    <property type="match status" value="1"/>
</dbReference>
<dbReference type="InterPro" id="IPR044059">
    <property type="entry name" value="Csn1/TTC4_wheel"/>
</dbReference>
<comment type="similarity">
    <text evidence="3">Belongs to the TTC4 family.</text>
</comment>
<dbReference type="GO" id="GO:0006457">
    <property type="term" value="P:protein folding"/>
    <property type="evidence" value="ECO:0007669"/>
    <property type="project" value="TreeGrafter"/>
</dbReference>
<gene>
    <name evidence="6" type="ORF">VC83_02254</name>
</gene>
<evidence type="ECO:0000313" key="6">
    <source>
        <dbReference type="EMBL" id="OAF61586.1"/>
    </source>
</evidence>
<dbReference type="InterPro" id="IPR011990">
    <property type="entry name" value="TPR-like_helical_dom_sf"/>
</dbReference>
<evidence type="ECO:0000256" key="4">
    <source>
        <dbReference type="SAM" id="MobiDB-lite"/>
    </source>
</evidence>
<evidence type="ECO:0000259" key="5">
    <source>
        <dbReference type="Pfam" id="PF18972"/>
    </source>
</evidence>
<proteinExistence type="inferred from homology"/>
<dbReference type="GO" id="GO:0005634">
    <property type="term" value="C:nucleus"/>
    <property type="evidence" value="ECO:0007669"/>
    <property type="project" value="TreeGrafter"/>
</dbReference>
<dbReference type="EMBL" id="KV441389">
    <property type="protein sequence ID" value="OAF61586.1"/>
    <property type="molecule type" value="Genomic_DNA"/>
</dbReference>
<reference evidence="6" key="1">
    <citation type="submission" date="2016-03" db="EMBL/GenBank/DDBJ databases">
        <title>Updated assembly of Pseudogymnoascus destructans, the fungus causing white-nose syndrome of bats.</title>
        <authorList>
            <person name="Palmer J.M."/>
            <person name="Drees K.P."/>
            <person name="Foster J.T."/>
            <person name="Lindner D.L."/>
        </authorList>
    </citation>
    <scope>NUCLEOTIDE SEQUENCE [LARGE SCALE GENOMIC DNA]</scope>
    <source>
        <strain evidence="6">20631-21</strain>
    </source>
</reference>
<dbReference type="Pfam" id="PF18972">
    <property type="entry name" value="Wheel"/>
    <property type="match status" value="1"/>
</dbReference>
<dbReference type="CDD" id="cd21381">
    <property type="entry name" value="CTWD_TTC4"/>
    <property type="match status" value="1"/>
</dbReference>
<dbReference type="RefSeq" id="XP_024326861.1">
    <property type="nucleotide sequence ID" value="XM_024465921.1"/>
</dbReference>
<dbReference type="GeneID" id="36285337"/>
<organism evidence="6">
    <name type="scientific">Pseudogymnoascus destructans</name>
    <dbReference type="NCBI Taxonomy" id="655981"/>
    <lineage>
        <taxon>Eukaryota</taxon>
        <taxon>Fungi</taxon>
        <taxon>Dikarya</taxon>
        <taxon>Ascomycota</taxon>
        <taxon>Pezizomycotina</taxon>
        <taxon>Leotiomycetes</taxon>
        <taxon>Thelebolales</taxon>
        <taxon>Thelebolaceae</taxon>
        <taxon>Pseudogymnoascus</taxon>
    </lineage>
</organism>
<feature type="domain" description="Cns1/TTC4 wheel" evidence="5">
    <location>
        <begin position="312"/>
        <end position="421"/>
    </location>
</feature>
<keyword evidence="1" id="KW-0677">Repeat</keyword>
<dbReference type="VEuPathDB" id="FungiDB:GMDG_03316"/>
<accession>A0A177AHM0</accession>
<dbReference type="OrthoDB" id="420195at2759"/>
<name>A0A177AHM0_9PEZI</name>